<dbReference type="InterPro" id="IPR030678">
    <property type="entry name" value="Peptide/Ni-bd"/>
</dbReference>
<dbReference type="CDD" id="cd08490">
    <property type="entry name" value="PBP2_NikA_DppA_OppA_like_3"/>
    <property type="match status" value="1"/>
</dbReference>
<evidence type="ECO:0000313" key="4">
    <source>
        <dbReference type="Proteomes" id="UP000318431"/>
    </source>
</evidence>
<dbReference type="Pfam" id="PF00496">
    <property type="entry name" value="SBP_bac_5"/>
    <property type="match status" value="1"/>
</dbReference>
<proteinExistence type="predicted"/>
<dbReference type="OrthoDB" id="9801799at2"/>
<keyword evidence="4" id="KW-1185">Reference proteome</keyword>
<accession>A0A562RLD6</accession>
<evidence type="ECO:0000313" key="3">
    <source>
        <dbReference type="EMBL" id="TWI69839.1"/>
    </source>
</evidence>
<dbReference type="AlphaFoldDB" id="A0A562RLD6"/>
<evidence type="ECO:0000256" key="1">
    <source>
        <dbReference type="SAM" id="MobiDB-lite"/>
    </source>
</evidence>
<dbReference type="Proteomes" id="UP000318431">
    <property type="component" value="Unassembled WGS sequence"/>
</dbReference>
<feature type="domain" description="Solute-binding protein family 5" evidence="2">
    <location>
        <begin position="105"/>
        <end position="457"/>
    </location>
</feature>
<comment type="caution">
    <text evidence="3">The sequence shown here is derived from an EMBL/GenBank/DDBJ whole genome shotgun (WGS) entry which is preliminary data.</text>
</comment>
<evidence type="ECO:0000259" key="2">
    <source>
        <dbReference type="Pfam" id="PF00496"/>
    </source>
</evidence>
<dbReference type="SUPFAM" id="SSF53850">
    <property type="entry name" value="Periplasmic binding protein-like II"/>
    <property type="match status" value="1"/>
</dbReference>
<dbReference type="PANTHER" id="PTHR30290:SF83">
    <property type="entry name" value="ABC TRANSPORTER SUBSTRATE-BINDING PROTEIN"/>
    <property type="match status" value="1"/>
</dbReference>
<sequence length="545" mass="58282">MQPDDAHPHRKHALTSNRNAEASPRRRALLALAAAAALPFPTARADDDDHAHAHGRTGAPAGKDVLTVVGPWELTGLEPSRSGYMFARMEVAETLLDVDDRGGLRAGLASAWQASADGLQWRFTLAPGRRYHDGSPVTPASVAACLQRAHARPGVLRLADVRDIAASGMDIVFRLGRPFVPLPYLLTHYSTQILAPASFGARGNVAAVIGSGPFRITALSLPQQFDVERVADGGTSGARVRRARYISVARAETRTLLVRSGQADLAFSLDPPSIRALRSNPNVALMSAMLPRTTFIKLNAGHPLLADVRVRQAIALCVERRGIARALLRDPGLGATQLFPRSMAGWHDSTLPPLRTDPAAARRLLDQAGWQVAADGIRQRAGVRMALTLTTFVDRPELPLIAAALQEEMRQVGIAVRVVVGNSSDIPAGHRSGTLQMGLVARNFGNVSDPVATLLDDFGPGGGDWGAMGWRNAQSSGALARLAATQGDADSRRADRATVAATLQAELPVIPVVWYRQVCAASRRIAGASIDPFERSYRLSAVRWA</sequence>
<dbReference type="InterPro" id="IPR039424">
    <property type="entry name" value="SBP_5"/>
</dbReference>
<dbReference type="InterPro" id="IPR000914">
    <property type="entry name" value="SBP_5_dom"/>
</dbReference>
<dbReference type="EMBL" id="VLLB01000001">
    <property type="protein sequence ID" value="TWI69839.1"/>
    <property type="molecule type" value="Genomic_DNA"/>
</dbReference>
<dbReference type="Gene3D" id="3.40.190.10">
    <property type="entry name" value="Periplasmic binding protein-like II"/>
    <property type="match status" value="1"/>
</dbReference>
<feature type="region of interest" description="Disordered" evidence="1">
    <location>
        <begin position="43"/>
        <end position="62"/>
    </location>
</feature>
<gene>
    <name evidence="3" type="ORF">IP91_00912</name>
</gene>
<dbReference type="PIRSF" id="PIRSF002741">
    <property type="entry name" value="MppA"/>
    <property type="match status" value="1"/>
</dbReference>
<name>A0A562RLD6_9BURK</name>
<dbReference type="GO" id="GO:0043190">
    <property type="term" value="C:ATP-binding cassette (ABC) transporter complex"/>
    <property type="evidence" value="ECO:0007669"/>
    <property type="project" value="InterPro"/>
</dbReference>
<feature type="region of interest" description="Disordered" evidence="1">
    <location>
        <begin position="1"/>
        <end position="23"/>
    </location>
</feature>
<dbReference type="GO" id="GO:0030288">
    <property type="term" value="C:outer membrane-bounded periplasmic space"/>
    <property type="evidence" value="ECO:0007669"/>
    <property type="project" value="UniProtKB-ARBA"/>
</dbReference>
<dbReference type="PANTHER" id="PTHR30290">
    <property type="entry name" value="PERIPLASMIC BINDING COMPONENT OF ABC TRANSPORTER"/>
    <property type="match status" value="1"/>
</dbReference>
<dbReference type="GO" id="GO:1904680">
    <property type="term" value="F:peptide transmembrane transporter activity"/>
    <property type="evidence" value="ECO:0007669"/>
    <property type="project" value="TreeGrafter"/>
</dbReference>
<dbReference type="GO" id="GO:0015833">
    <property type="term" value="P:peptide transport"/>
    <property type="evidence" value="ECO:0007669"/>
    <property type="project" value="TreeGrafter"/>
</dbReference>
<dbReference type="Gene3D" id="3.10.105.10">
    <property type="entry name" value="Dipeptide-binding Protein, Domain 3"/>
    <property type="match status" value="1"/>
</dbReference>
<protein>
    <submittedName>
        <fullName evidence="3">Peptide/nickel transport system substrate-binding protein</fullName>
    </submittedName>
</protein>
<organism evidence="3 4">
    <name type="scientific">Pseudoduganella lurida</name>
    <dbReference type="NCBI Taxonomy" id="1036180"/>
    <lineage>
        <taxon>Bacteria</taxon>
        <taxon>Pseudomonadati</taxon>
        <taxon>Pseudomonadota</taxon>
        <taxon>Betaproteobacteria</taxon>
        <taxon>Burkholderiales</taxon>
        <taxon>Oxalobacteraceae</taxon>
        <taxon>Telluria group</taxon>
        <taxon>Pseudoduganella</taxon>
    </lineage>
</organism>
<reference evidence="3 4" key="1">
    <citation type="journal article" date="2015" name="Stand. Genomic Sci.">
        <title>Genomic Encyclopedia of Bacterial and Archaeal Type Strains, Phase III: the genomes of soil and plant-associated and newly described type strains.</title>
        <authorList>
            <person name="Whitman W.B."/>
            <person name="Woyke T."/>
            <person name="Klenk H.P."/>
            <person name="Zhou Y."/>
            <person name="Lilburn T.G."/>
            <person name="Beck B.J."/>
            <person name="De Vos P."/>
            <person name="Vandamme P."/>
            <person name="Eisen J.A."/>
            <person name="Garrity G."/>
            <person name="Hugenholtz P."/>
            <person name="Kyrpides N.C."/>
        </authorList>
    </citation>
    <scope>NUCLEOTIDE SEQUENCE [LARGE SCALE GENOMIC DNA]</scope>
    <source>
        <strain evidence="3 4">CGMCC 1.10822</strain>
    </source>
</reference>